<sequence length="126" mass="13545">MSAYIKVKPNLQSSQNLFKLLIVSISIKAMQYLSFLVVLVGIALWIGPEVQGQPAQFPVCQCFAACPVGTCSNWTMPGQCCDNLADCSPGGCCDDICEVDTDCKMGPCGTCLKQEEEDEHGRCGQA</sequence>
<evidence type="ECO:0000313" key="2">
    <source>
        <dbReference type="EMBL" id="TRY80408.1"/>
    </source>
</evidence>
<feature type="transmembrane region" description="Helical" evidence="1">
    <location>
        <begin position="20"/>
        <end position="46"/>
    </location>
</feature>
<organism evidence="2 3">
    <name type="scientific">Tigriopus californicus</name>
    <name type="common">Marine copepod</name>
    <dbReference type="NCBI Taxonomy" id="6832"/>
    <lineage>
        <taxon>Eukaryota</taxon>
        <taxon>Metazoa</taxon>
        <taxon>Ecdysozoa</taxon>
        <taxon>Arthropoda</taxon>
        <taxon>Crustacea</taxon>
        <taxon>Multicrustacea</taxon>
        <taxon>Hexanauplia</taxon>
        <taxon>Copepoda</taxon>
        <taxon>Harpacticoida</taxon>
        <taxon>Harpacticidae</taxon>
        <taxon>Tigriopus</taxon>
    </lineage>
</organism>
<accession>A0A553PRV6</accession>
<proteinExistence type="predicted"/>
<gene>
    <name evidence="2" type="ORF">TCAL_16784</name>
</gene>
<comment type="caution">
    <text evidence="2">The sequence shown here is derived from an EMBL/GenBank/DDBJ whole genome shotgun (WGS) entry which is preliminary data.</text>
</comment>
<protein>
    <submittedName>
        <fullName evidence="2">Uncharacterized protein</fullName>
    </submittedName>
</protein>
<name>A0A553PRV6_TIGCA</name>
<keyword evidence="1" id="KW-0812">Transmembrane</keyword>
<dbReference type="EMBL" id="VCGU01000001">
    <property type="protein sequence ID" value="TRY80408.1"/>
    <property type="molecule type" value="Genomic_DNA"/>
</dbReference>
<reference evidence="2 3" key="1">
    <citation type="journal article" date="2018" name="Nat. Ecol. Evol.">
        <title>Genomic signatures of mitonuclear coevolution across populations of Tigriopus californicus.</title>
        <authorList>
            <person name="Barreto F.S."/>
            <person name="Watson E.T."/>
            <person name="Lima T.G."/>
            <person name="Willett C.S."/>
            <person name="Edmands S."/>
            <person name="Li W."/>
            <person name="Burton R.S."/>
        </authorList>
    </citation>
    <scope>NUCLEOTIDE SEQUENCE [LARGE SCALE GENOMIC DNA]</scope>
    <source>
        <strain evidence="2 3">San Diego</strain>
    </source>
</reference>
<keyword evidence="1" id="KW-0472">Membrane</keyword>
<dbReference type="Proteomes" id="UP000318571">
    <property type="component" value="Chromosome 12"/>
</dbReference>
<dbReference type="AlphaFoldDB" id="A0A553PRV6"/>
<evidence type="ECO:0000313" key="3">
    <source>
        <dbReference type="Proteomes" id="UP000318571"/>
    </source>
</evidence>
<keyword evidence="1" id="KW-1133">Transmembrane helix</keyword>
<evidence type="ECO:0000256" key="1">
    <source>
        <dbReference type="SAM" id="Phobius"/>
    </source>
</evidence>
<keyword evidence="3" id="KW-1185">Reference proteome</keyword>